<keyword evidence="1" id="KW-0436">Ligase</keyword>
<dbReference type="Proteomes" id="UP000274756">
    <property type="component" value="Unassembled WGS sequence"/>
</dbReference>
<keyword evidence="4" id="KW-0067">ATP-binding</keyword>
<evidence type="ECO:0000259" key="5">
    <source>
        <dbReference type="Pfam" id="PF18076"/>
    </source>
</evidence>
<protein>
    <submittedName>
        <fullName evidence="9">FGAR-AT_N domain-containing protein</fullName>
    </submittedName>
</protein>
<evidence type="ECO:0000313" key="6">
    <source>
        <dbReference type="EMBL" id="VDN53865.1"/>
    </source>
</evidence>
<reference evidence="9" key="1">
    <citation type="submission" date="2017-02" db="UniProtKB">
        <authorList>
            <consortium name="WormBaseParasite"/>
        </authorList>
    </citation>
    <scope>IDENTIFICATION</scope>
</reference>
<dbReference type="InterPro" id="IPR036604">
    <property type="entry name" value="PurS-like_sf"/>
</dbReference>
<dbReference type="GO" id="GO:0005737">
    <property type="term" value="C:cytoplasm"/>
    <property type="evidence" value="ECO:0007669"/>
    <property type="project" value="TreeGrafter"/>
</dbReference>
<keyword evidence="2" id="KW-0547">Nucleotide-binding</keyword>
<dbReference type="SUPFAM" id="SSF82697">
    <property type="entry name" value="PurS-like"/>
    <property type="match status" value="1"/>
</dbReference>
<evidence type="ECO:0000313" key="7">
    <source>
        <dbReference type="Proteomes" id="UP000038040"/>
    </source>
</evidence>
<dbReference type="AlphaFoldDB" id="A0A0N4UQR4"/>
<evidence type="ECO:0000313" key="8">
    <source>
        <dbReference type="Proteomes" id="UP000274756"/>
    </source>
</evidence>
<dbReference type="GO" id="GO:0004642">
    <property type="term" value="F:phosphoribosylformylglycinamidine synthase activity"/>
    <property type="evidence" value="ECO:0007669"/>
    <property type="project" value="TreeGrafter"/>
</dbReference>
<evidence type="ECO:0000313" key="9">
    <source>
        <dbReference type="WBParaSite" id="DME_0001036801-mRNA-1"/>
    </source>
</evidence>
<dbReference type="STRING" id="318479.A0A0N4UQR4"/>
<keyword evidence="8" id="KW-1185">Reference proteome</keyword>
<name>A0A0N4UQR4_DRAME</name>
<dbReference type="WBParaSite" id="DME_0001036801-mRNA-1">
    <property type="protein sequence ID" value="DME_0001036801-mRNA-1"/>
    <property type="gene ID" value="DME_0001036801"/>
</dbReference>
<accession>A0A0N4UQR4</accession>
<reference evidence="6 8" key="2">
    <citation type="submission" date="2018-11" db="EMBL/GenBank/DDBJ databases">
        <authorList>
            <consortium name="Pathogen Informatics"/>
        </authorList>
    </citation>
    <scope>NUCLEOTIDE SEQUENCE [LARGE SCALE GENOMIC DNA]</scope>
</reference>
<dbReference type="PANTHER" id="PTHR10099:SF1">
    <property type="entry name" value="PHOSPHORIBOSYLFORMYLGLYCINAMIDINE SYNTHASE"/>
    <property type="match status" value="1"/>
</dbReference>
<evidence type="ECO:0000256" key="1">
    <source>
        <dbReference type="ARBA" id="ARBA00022598"/>
    </source>
</evidence>
<feature type="domain" description="Phosphoribosylformylglycinamidine synthase N-terminal" evidence="5">
    <location>
        <begin position="58"/>
        <end position="155"/>
    </location>
</feature>
<keyword evidence="3" id="KW-0658">Purine biosynthesis</keyword>
<proteinExistence type="predicted"/>
<dbReference type="EMBL" id="UYYG01000199">
    <property type="protein sequence ID" value="VDN53865.1"/>
    <property type="molecule type" value="Genomic_DNA"/>
</dbReference>
<dbReference type="PANTHER" id="PTHR10099">
    <property type="entry name" value="PHOSPHORIBOSYLFORMYLGLYCINAMIDINE SYNTHASE"/>
    <property type="match status" value="1"/>
</dbReference>
<dbReference type="Pfam" id="PF18076">
    <property type="entry name" value="FGAR-AT_N"/>
    <property type="match status" value="1"/>
</dbReference>
<dbReference type="InterPro" id="IPR040707">
    <property type="entry name" value="FGAR-AT_N"/>
</dbReference>
<evidence type="ECO:0000256" key="4">
    <source>
        <dbReference type="ARBA" id="ARBA00022840"/>
    </source>
</evidence>
<dbReference type="GO" id="GO:0005524">
    <property type="term" value="F:ATP binding"/>
    <property type="evidence" value="ECO:0007669"/>
    <property type="project" value="UniProtKB-KW"/>
</dbReference>
<dbReference type="GO" id="GO:0006164">
    <property type="term" value="P:purine nucleotide biosynthetic process"/>
    <property type="evidence" value="ECO:0007669"/>
    <property type="project" value="UniProtKB-KW"/>
</dbReference>
<gene>
    <name evidence="6" type="ORF">DME_LOCUS3838</name>
</gene>
<evidence type="ECO:0000256" key="2">
    <source>
        <dbReference type="ARBA" id="ARBA00022741"/>
    </source>
</evidence>
<evidence type="ECO:0000256" key="3">
    <source>
        <dbReference type="ARBA" id="ARBA00022755"/>
    </source>
</evidence>
<sequence>MKYIRYYINNDSTDDRKKLRKLSEFLSNRLGKRITVDSETCYHLIFDEDIDVDHFEHRNFNKLKWLLGKNPVKSTLSKNSIFEKAEKENLIEIGTKPMFVTSFSTNAVLVLRAAGIKHIKRLEHSIRYQMQNISWSNREDIIPMICDRMTQCEYPKEVCFEGTNAREKYFEIDLIGSIDNLIAANQKLS</sequence>
<organism evidence="7 9">
    <name type="scientific">Dracunculus medinensis</name>
    <name type="common">Guinea worm</name>
    <dbReference type="NCBI Taxonomy" id="318479"/>
    <lineage>
        <taxon>Eukaryota</taxon>
        <taxon>Metazoa</taxon>
        <taxon>Ecdysozoa</taxon>
        <taxon>Nematoda</taxon>
        <taxon>Chromadorea</taxon>
        <taxon>Rhabditida</taxon>
        <taxon>Spirurina</taxon>
        <taxon>Dracunculoidea</taxon>
        <taxon>Dracunculidae</taxon>
        <taxon>Dracunculus</taxon>
    </lineage>
</organism>
<dbReference type="Proteomes" id="UP000038040">
    <property type="component" value="Unplaced"/>
</dbReference>